<evidence type="ECO:0000259" key="2">
    <source>
        <dbReference type="Pfam" id="PF13144"/>
    </source>
</evidence>
<keyword evidence="3" id="KW-0282">Flagellum</keyword>
<feature type="chain" id="PRO_5044965024" description="Flagella basal body P-ring formation protein FlgA" evidence="1">
    <location>
        <begin position="22"/>
        <end position="230"/>
    </location>
</feature>
<gene>
    <name evidence="3" type="ORF">Megvenef_00295</name>
</gene>
<comment type="subcellular location">
    <subcellularLocation>
        <location evidence="1">Periplasm</location>
    </subcellularLocation>
</comment>
<dbReference type="Gene3D" id="3.90.1210.10">
    <property type="entry name" value="Antifreeze-like/N-acetylneuraminic acid synthase C-terminal domain"/>
    <property type="match status" value="1"/>
</dbReference>
<dbReference type="PANTHER" id="PTHR36307">
    <property type="entry name" value="FLAGELLA BASAL BODY P-RING FORMATION PROTEIN FLGA"/>
    <property type="match status" value="1"/>
</dbReference>
<dbReference type="CDD" id="cd11614">
    <property type="entry name" value="SAF_CpaB_FlgA_like"/>
    <property type="match status" value="1"/>
</dbReference>
<sequence length="230" mass="25319">MKLLSSLLFLCITLLTLFALADEDFVSKTINGLLQEKIQDNRIIIEQEYSSKSKFDKIKSAQDKIDSIIVEQFEPKNSSFRVRVNYNDGKAETLSGRYLSYVMAPIAARYIKFGDVIQQSDVTTMKVRIDSLNSEYASELNEVVGMQAKTYIAAGKMFKINEVTSPNVIKNNDPVNIIYSSGAINLKTVGIAMGNGAVGDMIKVKNSSSGVVLLGQIVNKNTVKIGGENE</sequence>
<accession>A0ABU5NAY9</accession>
<evidence type="ECO:0000313" key="3">
    <source>
        <dbReference type="EMBL" id="MEA0970336.1"/>
    </source>
</evidence>
<dbReference type="Gene3D" id="2.30.30.760">
    <property type="match status" value="1"/>
</dbReference>
<dbReference type="Pfam" id="PF13144">
    <property type="entry name" value="ChapFlgA"/>
    <property type="match status" value="1"/>
</dbReference>
<organism evidence="3 4">
    <name type="scientific">Candidatus Megaera venefica</name>
    <dbReference type="NCBI Taxonomy" id="2055910"/>
    <lineage>
        <taxon>Bacteria</taxon>
        <taxon>Pseudomonadati</taxon>
        <taxon>Pseudomonadota</taxon>
        <taxon>Alphaproteobacteria</taxon>
        <taxon>Rickettsiales</taxon>
        <taxon>Rickettsiaceae</taxon>
        <taxon>Candidatus Megaera</taxon>
    </lineage>
</organism>
<comment type="function">
    <text evidence="1">Involved in the assembly process of the P-ring formation. It may associate with FlgF on the rod constituting a structure essential for the P-ring assembly or may act as a modulator protein for the P-ring assembly.</text>
</comment>
<comment type="caution">
    <text evidence="3">The sequence shown here is derived from an EMBL/GenBank/DDBJ whole genome shotgun (WGS) entry which is preliminary data.</text>
</comment>
<dbReference type="InterPro" id="IPR039246">
    <property type="entry name" value="Flagellar_FlgA"/>
</dbReference>
<dbReference type="NCBIfam" id="TIGR03170">
    <property type="entry name" value="flgA_cterm"/>
    <property type="match status" value="1"/>
</dbReference>
<keyword evidence="4" id="KW-1185">Reference proteome</keyword>
<dbReference type="Proteomes" id="UP001291687">
    <property type="component" value="Unassembled WGS sequence"/>
</dbReference>
<reference evidence="3 4" key="1">
    <citation type="submission" date="2023-03" db="EMBL/GenBank/DDBJ databases">
        <title>Host association and intracellularity evolved multiple times independently in the Rickettsiales.</title>
        <authorList>
            <person name="Castelli M."/>
            <person name="Nardi T."/>
            <person name="Gammuto L."/>
            <person name="Bellinzona G."/>
            <person name="Sabaneyeva E."/>
            <person name="Potekhin A."/>
            <person name="Serra V."/>
            <person name="Petroni G."/>
            <person name="Sassera D."/>
        </authorList>
    </citation>
    <scope>NUCLEOTIDE SEQUENCE [LARGE SCALE GENOMIC DNA]</scope>
    <source>
        <strain evidence="3 4">Sr 2-6</strain>
    </source>
</reference>
<feature type="signal peptide" evidence="1">
    <location>
        <begin position="1"/>
        <end position="21"/>
    </location>
</feature>
<name>A0ABU5NAY9_9RICK</name>
<keyword evidence="1" id="KW-0732">Signal</keyword>
<dbReference type="InterPro" id="IPR017585">
    <property type="entry name" value="SAF_FlgA"/>
</dbReference>
<feature type="domain" description="Flagella basal body P-ring formation protein FlgA SAF" evidence="2">
    <location>
        <begin position="105"/>
        <end position="225"/>
    </location>
</feature>
<dbReference type="EMBL" id="JARJFB010000012">
    <property type="protein sequence ID" value="MEA0970336.1"/>
    <property type="molecule type" value="Genomic_DNA"/>
</dbReference>
<evidence type="ECO:0000256" key="1">
    <source>
        <dbReference type="RuleBase" id="RU362063"/>
    </source>
</evidence>
<proteinExistence type="inferred from homology"/>
<keyword evidence="1" id="KW-0574">Periplasm</keyword>
<keyword evidence="3" id="KW-0966">Cell projection</keyword>
<keyword evidence="1" id="KW-1005">Bacterial flagellum biogenesis</keyword>
<keyword evidence="3" id="KW-0969">Cilium</keyword>
<dbReference type="RefSeq" id="WP_322776238.1">
    <property type="nucleotide sequence ID" value="NZ_JARJFB010000012.1"/>
</dbReference>
<protein>
    <recommendedName>
        <fullName evidence="1">Flagella basal body P-ring formation protein FlgA</fullName>
    </recommendedName>
</protein>
<comment type="similarity">
    <text evidence="1">Belongs to the FlgA family.</text>
</comment>
<evidence type="ECO:0000313" key="4">
    <source>
        <dbReference type="Proteomes" id="UP001291687"/>
    </source>
</evidence>
<dbReference type="PANTHER" id="PTHR36307:SF1">
    <property type="entry name" value="FLAGELLA BASAL BODY P-RING FORMATION PROTEIN FLGA"/>
    <property type="match status" value="1"/>
</dbReference>